<dbReference type="HOGENOM" id="CLU_042082_0_0_1"/>
<feature type="transmembrane region" description="Helical" evidence="1">
    <location>
        <begin position="6"/>
        <end position="25"/>
    </location>
</feature>
<organism evidence="2 3">
    <name type="scientific">Eremothecium cymbalariae (strain CBS 270.75 / DBVPG 7215 / KCTC 17166 / NRRL Y-17582)</name>
    <name type="common">Yeast</name>
    <dbReference type="NCBI Taxonomy" id="931890"/>
    <lineage>
        <taxon>Eukaryota</taxon>
        <taxon>Fungi</taxon>
        <taxon>Dikarya</taxon>
        <taxon>Ascomycota</taxon>
        <taxon>Saccharomycotina</taxon>
        <taxon>Saccharomycetes</taxon>
        <taxon>Saccharomycetales</taxon>
        <taxon>Saccharomycetaceae</taxon>
        <taxon>Eremothecium</taxon>
    </lineage>
</organism>
<dbReference type="KEGG" id="erc:Ecym_4739"/>
<dbReference type="Proteomes" id="UP000006790">
    <property type="component" value="Chromosome 4"/>
</dbReference>
<keyword evidence="1" id="KW-0812">Transmembrane</keyword>
<dbReference type="AlphaFoldDB" id="G8JSN4"/>
<dbReference type="EMBL" id="CP002500">
    <property type="protein sequence ID" value="AET39756.1"/>
    <property type="molecule type" value="Genomic_DNA"/>
</dbReference>
<dbReference type="InParanoid" id="G8JSN4"/>
<dbReference type="eggNOG" id="ENOG502QWA5">
    <property type="taxonomic scope" value="Eukaryota"/>
</dbReference>
<evidence type="ECO:0000256" key="1">
    <source>
        <dbReference type="SAM" id="Phobius"/>
    </source>
</evidence>
<accession>G8JSN4</accession>
<gene>
    <name evidence="2" type="ordered locus">Ecym_4739</name>
</gene>
<name>G8JSN4_ERECY</name>
<dbReference type="FunCoup" id="G8JSN4">
    <property type="interactions" value="39"/>
</dbReference>
<keyword evidence="1" id="KW-1133">Transmembrane helix</keyword>
<protein>
    <submittedName>
        <fullName evidence="2">Uncharacterized protein</fullName>
    </submittedName>
</protein>
<keyword evidence="1" id="KW-0472">Membrane</keyword>
<dbReference type="OrthoDB" id="4138492at2759"/>
<dbReference type="GeneID" id="11470240"/>
<evidence type="ECO:0000313" key="2">
    <source>
        <dbReference type="EMBL" id="AET39756.1"/>
    </source>
</evidence>
<dbReference type="STRING" id="931890.G8JSN4"/>
<dbReference type="RefSeq" id="XP_003646573.1">
    <property type="nucleotide sequence ID" value="XM_003646525.1"/>
</dbReference>
<keyword evidence="3" id="KW-1185">Reference proteome</keyword>
<dbReference type="OMA" id="ADWNIYT"/>
<proteinExistence type="predicted"/>
<evidence type="ECO:0000313" key="3">
    <source>
        <dbReference type="Proteomes" id="UP000006790"/>
    </source>
</evidence>
<sequence length="553" mass="61969">MLEFWILLQWIITVLLCLFTTNWVIQHVILDAKRDLHPVALTEQACTASVRKENETAVYRNILTPIGYPLSAGLSLSHGYQFRKGNFGDIWSTSMEVGKGNNRISFIDGHTSWTLGNINFKAKLLKNYFTEVKARNVGIVCSVATGPGFVSAIAGFMGTLESCIPHFLPSIPRNNMDLDVLIVDSWNCAAKLNGSEDWYKTIIVCDDSAMPADLPGNVTSFYQLIHDMNASDNKYEYEPTTSFDDDKELARVTNHNRDTTTFMQHCLVSSVSNFIKLFPINQELKNVDKLTIITEGMRSSQLMQTFIKVFGLLLFGGSISYSSSNDLTQIDTHTTLLFLSANNAGLRTMLDVCPTGFNKLKLSWAMSLLSEGVFSTVAQSSCNFSKLRCVYILNEVKDSNLVSSFPLEIPELKRNSVKRLTSRQLNVLRSLFGSRVVMELYSPYTIMGPIAQGNMYDYRIFPQKVDEVFTCYGTLSTSLEGKLIYTNSNPTLMPSKRQGMLVVRGFTIGKPLDEQRLSRALKLTAEFNGGEGWMPMVGVFGIWGTDGCFYEYK</sequence>
<reference evidence="3" key="1">
    <citation type="journal article" date="2012" name="G3 (Bethesda)">
        <title>Pichia sorbitophila, an interspecies yeast hybrid reveals early steps of genome resolution following polyploidization.</title>
        <authorList>
            <person name="Leh Louis V."/>
            <person name="Despons L."/>
            <person name="Friedrich A."/>
            <person name="Martin T."/>
            <person name="Durrens P."/>
            <person name="Casaregola S."/>
            <person name="Neuveglise C."/>
            <person name="Fairhead C."/>
            <person name="Marck C."/>
            <person name="Cruz J.A."/>
            <person name="Straub M.L."/>
            <person name="Kugler V."/>
            <person name="Sacerdot C."/>
            <person name="Uzunov Z."/>
            <person name="Thierry A."/>
            <person name="Weiss S."/>
            <person name="Bleykasten C."/>
            <person name="De Montigny J."/>
            <person name="Jacques N."/>
            <person name="Jung P."/>
            <person name="Lemaire M."/>
            <person name="Mallet S."/>
            <person name="Morel G."/>
            <person name="Richard G.F."/>
            <person name="Sarkar A."/>
            <person name="Savel G."/>
            <person name="Schacherer J."/>
            <person name="Seret M.L."/>
            <person name="Talla E."/>
            <person name="Samson G."/>
            <person name="Jubin C."/>
            <person name="Poulain J."/>
            <person name="Vacherie B."/>
            <person name="Barbe V."/>
            <person name="Pelletier E."/>
            <person name="Sherman D.J."/>
            <person name="Westhof E."/>
            <person name="Weissenbach J."/>
            <person name="Baret P.V."/>
            <person name="Wincker P."/>
            <person name="Gaillardin C."/>
            <person name="Dujon B."/>
            <person name="Souciet J.L."/>
        </authorList>
    </citation>
    <scope>NUCLEOTIDE SEQUENCE [LARGE SCALE GENOMIC DNA]</scope>
    <source>
        <strain evidence="3">CBS 270.75 / DBVPG 7215 / KCTC 17166 / NRRL Y-17582</strain>
    </source>
</reference>